<comment type="caution">
    <text evidence="1">The sequence shown here is derived from an EMBL/GenBank/DDBJ whole genome shotgun (WGS) entry which is preliminary data.</text>
</comment>
<sequence>MVFKKRSHFIPISLAGFNLLFFSVPVGQDCLVWNAHRIYGKIRLPMMLEGWKTVDSFGFSESLIVNKPLGAFSYEQPVFVLQNL</sequence>
<organism evidence="1 2">
    <name type="scientific">Limnospira maxima CS-328</name>
    <dbReference type="NCBI Taxonomy" id="513049"/>
    <lineage>
        <taxon>Bacteria</taxon>
        <taxon>Bacillati</taxon>
        <taxon>Cyanobacteriota</taxon>
        <taxon>Cyanophyceae</taxon>
        <taxon>Oscillatoriophycideae</taxon>
        <taxon>Oscillatoriales</taxon>
        <taxon>Sirenicapillariaceae</taxon>
        <taxon>Limnospira</taxon>
    </lineage>
</organism>
<dbReference type="AlphaFoldDB" id="B5W9Q7"/>
<dbReference type="Pfam" id="PF03269">
    <property type="entry name" value="DUF268"/>
    <property type="match status" value="1"/>
</dbReference>
<keyword evidence="2" id="KW-1185">Reference proteome</keyword>
<protein>
    <submittedName>
        <fullName evidence="1">Uncharacterized protein</fullName>
    </submittedName>
</protein>
<dbReference type="InterPro" id="IPR004951">
    <property type="entry name" value="DUF268_CAE_spp"/>
</dbReference>
<accession>B5W9Q7</accession>
<dbReference type="Proteomes" id="UP000004061">
    <property type="component" value="Unassembled WGS sequence"/>
</dbReference>
<gene>
    <name evidence="1" type="ORF">AmaxDRAFT_5507</name>
</gene>
<evidence type="ECO:0000313" key="1">
    <source>
        <dbReference type="EMBL" id="EDZ91747.1"/>
    </source>
</evidence>
<name>B5W9Q7_LIMMA</name>
<evidence type="ECO:0000313" key="2">
    <source>
        <dbReference type="Proteomes" id="UP000004061"/>
    </source>
</evidence>
<dbReference type="RefSeq" id="WP_006670855.1">
    <property type="nucleotide sequence ID" value="NZ_ABYK01000091.1"/>
</dbReference>
<reference evidence="1 2" key="1">
    <citation type="journal article" date="2011" name="Appl. Environ. Microbiol.">
        <title>Contribution of a Sodium Ion Gradient to Energy Conservation during Fermentation in the Cyanobacterium Arthrospira (Spirulina) maxima CS-328.</title>
        <authorList>
            <person name="Carrieri D."/>
            <person name="Ananyev G."/>
            <person name="Lenz O."/>
            <person name="Bryant D.A."/>
            <person name="Dismukes G.C."/>
        </authorList>
    </citation>
    <scope>NUCLEOTIDE SEQUENCE [LARGE SCALE GENOMIC DNA]</scope>
    <source>
        <strain evidence="1 2">CS-328</strain>
    </source>
</reference>
<dbReference type="EMBL" id="ABYK01000091">
    <property type="protein sequence ID" value="EDZ91747.1"/>
    <property type="molecule type" value="Genomic_DNA"/>
</dbReference>
<proteinExistence type="predicted"/>